<feature type="region of interest" description="Disordered" evidence="1">
    <location>
        <begin position="1"/>
        <end position="21"/>
    </location>
</feature>
<sequence>MPVPDASGDTHEPQEHDLPVVRRRRCRRRHLLRRDPPRQRCRCGPPRAGRLSGRQAGRCLDGRVHRCRHSLPRAERRPAFQAQRGFLVSNRDGRPGRNRPPVECDRRQWRPGKRMRLVQGPLGHLVADHPARPHCGDMRPRSRGSQARIRRDDDDEKDRYRHDRGSAAGPRPIPELMERAAHMRFRSDQGGGWSTDSGRQRTTCASSVSDRQQQ</sequence>
<organism evidence="2">
    <name type="scientific">Ralstonia solanacearum</name>
    <name type="common">Pseudomonas solanacearum</name>
    <dbReference type="NCBI Taxonomy" id="305"/>
    <lineage>
        <taxon>Bacteria</taxon>
        <taxon>Pseudomonadati</taxon>
        <taxon>Pseudomonadota</taxon>
        <taxon>Betaproteobacteria</taxon>
        <taxon>Burkholderiales</taxon>
        <taxon>Burkholderiaceae</taxon>
        <taxon>Ralstonia</taxon>
        <taxon>Ralstonia solanacearum species complex</taxon>
    </lineage>
</organism>
<accession>A0A0S4XGQ9</accession>
<evidence type="ECO:0000256" key="1">
    <source>
        <dbReference type="SAM" id="MobiDB-lite"/>
    </source>
</evidence>
<feature type="region of interest" description="Disordered" evidence="1">
    <location>
        <begin position="125"/>
        <end position="214"/>
    </location>
</feature>
<feature type="compositionally biased region" description="Basic and acidic residues" evidence="1">
    <location>
        <begin position="8"/>
        <end position="20"/>
    </location>
</feature>
<evidence type="ECO:0000313" key="2">
    <source>
        <dbReference type="EMBL" id="CUV62870.1"/>
    </source>
</evidence>
<reference evidence="2" key="1">
    <citation type="submission" date="2015-10" db="EMBL/GenBank/DDBJ databases">
        <authorList>
            <person name="Gilbert D.G."/>
        </authorList>
    </citation>
    <scope>NUCLEOTIDE SEQUENCE</scope>
    <source>
        <strain evidence="2">Phyl III-seqv23</strain>
    </source>
</reference>
<feature type="compositionally biased region" description="Basic and acidic residues" evidence="1">
    <location>
        <begin position="126"/>
        <end position="140"/>
    </location>
</feature>
<dbReference type="AlphaFoldDB" id="A0A0S4XGQ9"/>
<protein>
    <submittedName>
        <fullName evidence="2">Hypothethical protein (Modular protein)</fullName>
    </submittedName>
</protein>
<feature type="compositionally biased region" description="Basic and acidic residues" evidence="1">
    <location>
        <begin position="149"/>
        <end position="165"/>
    </location>
</feature>
<feature type="region of interest" description="Disordered" evidence="1">
    <location>
        <begin position="36"/>
        <end position="55"/>
    </location>
</feature>
<proteinExistence type="predicted"/>
<name>A0A0S4XGQ9_RALSL</name>
<feature type="compositionally biased region" description="Basic and acidic residues" evidence="1">
    <location>
        <begin position="176"/>
        <end position="187"/>
    </location>
</feature>
<dbReference type="EMBL" id="LN899822">
    <property type="protein sequence ID" value="CUV62870.1"/>
    <property type="molecule type" value="Genomic_DNA"/>
</dbReference>
<gene>
    <name evidence="2" type="ORF">RD1301_v1_2820008</name>
</gene>
<feature type="compositionally biased region" description="Polar residues" evidence="1">
    <location>
        <begin position="194"/>
        <end position="214"/>
    </location>
</feature>